<gene>
    <name evidence="2" type="ORF">MYCGRDRAFT_106703</name>
</gene>
<dbReference type="InParanoid" id="F9XS54"/>
<name>F9XS54_ZYMTI</name>
<keyword evidence="1" id="KW-1133">Transmembrane helix</keyword>
<dbReference type="Proteomes" id="UP000008062">
    <property type="component" value="Chromosome 20"/>
</dbReference>
<keyword evidence="1" id="KW-0812">Transmembrane</keyword>
<protein>
    <submittedName>
        <fullName evidence="2">Uncharacterized protein</fullName>
    </submittedName>
</protein>
<sequence>MQSSKLTSFPSFCFGVFSLAFSLHNLFSGLRAMRLWYFDRPLDCAWRRVHVGELGMRIARRR</sequence>
<evidence type="ECO:0000313" key="3">
    <source>
        <dbReference type="Proteomes" id="UP000008062"/>
    </source>
</evidence>
<proteinExistence type="predicted"/>
<keyword evidence="3" id="KW-1185">Reference proteome</keyword>
<accession>F9XS54</accession>
<dbReference type="RefSeq" id="XP_003846960.1">
    <property type="nucleotide sequence ID" value="XM_003846912.1"/>
</dbReference>
<dbReference type="EMBL" id="CM001215">
    <property type="protein sequence ID" value="EGP81936.1"/>
    <property type="molecule type" value="Genomic_DNA"/>
</dbReference>
<evidence type="ECO:0000313" key="2">
    <source>
        <dbReference type="EMBL" id="EGP81936.1"/>
    </source>
</evidence>
<organism evidence="2 3">
    <name type="scientific">Zymoseptoria tritici (strain CBS 115943 / IPO323)</name>
    <name type="common">Speckled leaf blotch fungus</name>
    <name type="synonym">Septoria tritici</name>
    <dbReference type="NCBI Taxonomy" id="336722"/>
    <lineage>
        <taxon>Eukaryota</taxon>
        <taxon>Fungi</taxon>
        <taxon>Dikarya</taxon>
        <taxon>Ascomycota</taxon>
        <taxon>Pezizomycotina</taxon>
        <taxon>Dothideomycetes</taxon>
        <taxon>Dothideomycetidae</taxon>
        <taxon>Mycosphaerellales</taxon>
        <taxon>Mycosphaerellaceae</taxon>
        <taxon>Zymoseptoria</taxon>
    </lineage>
</organism>
<feature type="transmembrane region" description="Helical" evidence="1">
    <location>
        <begin position="6"/>
        <end position="27"/>
    </location>
</feature>
<dbReference type="KEGG" id="ztr:MYCGRDRAFT_106703"/>
<dbReference type="HOGENOM" id="CLU_2905891_0_0_1"/>
<reference evidence="2 3" key="1">
    <citation type="journal article" date="2011" name="PLoS Genet.">
        <title>Finished genome of the fungal wheat pathogen Mycosphaerella graminicola reveals dispensome structure, chromosome plasticity, and stealth pathogenesis.</title>
        <authorList>
            <person name="Goodwin S.B."/>
            <person name="Ben M'barek S."/>
            <person name="Dhillon B."/>
            <person name="Wittenberg A.H.J."/>
            <person name="Crane C.F."/>
            <person name="Hane J.K."/>
            <person name="Foster A.J."/>
            <person name="Van der Lee T.A.J."/>
            <person name="Grimwood J."/>
            <person name="Aerts A."/>
            <person name="Antoniw J."/>
            <person name="Bailey A."/>
            <person name="Bluhm B."/>
            <person name="Bowler J."/>
            <person name="Bristow J."/>
            <person name="van der Burgt A."/>
            <person name="Canto-Canche B."/>
            <person name="Churchill A.C.L."/>
            <person name="Conde-Ferraez L."/>
            <person name="Cools H.J."/>
            <person name="Coutinho P.M."/>
            <person name="Csukai M."/>
            <person name="Dehal P."/>
            <person name="De Wit P."/>
            <person name="Donzelli B."/>
            <person name="van de Geest H.C."/>
            <person name="van Ham R.C.H.J."/>
            <person name="Hammond-Kosack K.E."/>
            <person name="Henrissat B."/>
            <person name="Kilian A."/>
            <person name="Kobayashi A.K."/>
            <person name="Koopmann E."/>
            <person name="Kourmpetis Y."/>
            <person name="Kuzniar A."/>
            <person name="Lindquist E."/>
            <person name="Lombard V."/>
            <person name="Maliepaard C."/>
            <person name="Martins N."/>
            <person name="Mehrabi R."/>
            <person name="Nap J.P.H."/>
            <person name="Ponomarenko A."/>
            <person name="Rudd J.J."/>
            <person name="Salamov A."/>
            <person name="Schmutz J."/>
            <person name="Schouten H.J."/>
            <person name="Shapiro H."/>
            <person name="Stergiopoulos I."/>
            <person name="Torriani S.F.F."/>
            <person name="Tu H."/>
            <person name="de Vries R.P."/>
            <person name="Waalwijk C."/>
            <person name="Ware S.B."/>
            <person name="Wiebenga A."/>
            <person name="Zwiers L.-H."/>
            <person name="Oliver R.P."/>
            <person name="Grigoriev I.V."/>
            <person name="Kema G.H.J."/>
        </authorList>
    </citation>
    <scope>NUCLEOTIDE SEQUENCE [LARGE SCALE GENOMIC DNA]</scope>
    <source>
        <strain evidence="3">CBS 115943 / IPO323</strain>
    </source>
</reference>
<dbReference type="GeneID" id="13396749"/>
<evidence type="ECO:0000256" key="1">
    <source>
        <dbReference type="SAM" id="Phobius"/>
    </source>
</evidence>
<keyword evidence="1" id="KW-0472">Membrane</keyword>
<dbReference type="AlphaFoldDB" id="F9XS54"/>